<feature type="region of interest" description="Disordered" evidence="1">
    <location>
        <begin position="1"/>
        <end position="60"/>
    </location>
</feature>
<organism evidence="2 3">
    <name type="scientific">Dendrobium catenatum</name>
    <dbReference type="NCBI Taxonomy" id="906689"/>
    <lineage>
        <taxon>Eukaryota</taxon>
        <taxon>Viridiplantae</taxon>
        <taxon>Streptophyta</taxon>
        <taxon>Embryophyta</taxon>
        <taxon>Tracheophyta</taxon>
        <taxon>Spermatophyta</taxon>
        <taxon>Magnoliopsida</taxon>
        <taxon>Liliopsida</taxon>
        <taxon>Asparagales</taxon>
        <taxon>Orchidaceae</taxon>
        <taxon>Epidendroideae</taxon>
        <taxon>Malaxideae</taxon>
        <taxon>Dendrobiinae</taxon>
        <taxon>Dendrobium</taxon>
    </lineage>
</organism>
<protein>
    <submittedName>
        <fullName evidence="2">Uncharacterized protein</fullName>
    </submittedName>
</protein>
<reference evidence="2 3" key="2">
    <citation type="journal article" date="2017" name="Nature">
        <title>The Apostasia genome and the evolution of orchids.</title>
        <authorList>
            <person name="Zhang G.Q."/>
            <person name="Liu K.W."/>
            <person name="Li Z."/>
            <person name="Lohaus R."/>
            <person name="Hsiao Y.Y."/>
            <person name="Niu S.C."/>
            <person name="Wang J.Y."/>
            <person name="Lin Y.C."/>
            <person name="Xu Q."/>
            <person name="Chen L.J."/>
            <person name="Yoshida K."/>
            <person name="Fujiwara S."/>
            <person name="Wang Z.W."/>
            <person name="Zhang Y.Q."/>
            <person name="Mitsuda N."/>
            <person name="Wang M."/>
            <person name="Liu G.H."/>
            <person name="Pecoraro L."/>
            <person name="Huang H.X."/>
            <person name="Xiao X.J."/>
            <person name="Lin M."/>
            <person name="Wu X.Y."/>
            <person name="Wu W.L."/>
            <person name="Chen Y.Y."/>
            <person name="Chang S.B."/>
            <person name="Sakamoto S."/>
            <person name="Ohme-Takagi M."/>
            <person name="Yagi M."/>
            <person name="Zeng S.J."/>
            <person name="Shen C.Y."/>
            <person name="Yeh C.M."/>
            <person name="Luo Y.B."/>
            <person name="Tsai W.C."/>
            <person name="Van de Peer Y."/>
            <person name="Liu Z.J."/>
        </authorList>
    </citation>
    <scope>NUCLEOTIDE SEQUENCE [LARGE SCALE GENOMIC DNA]</scope>
    <source>
        <tissue evidence="2">The whole plant</tissue>
    </source>
</reference>
<feature type="compositionally biased region" description="Basic residues" evidence="1">
    <location>
        <begin position="10"/>
        <end position="19"/>
    </location>
</feature>
<dbReference type="AlphaFoldDB" id="A0A2I0WH61"/>
<proteinExistence type="predicted"/>
<dbReference type="Proteomes" id="UP000233837">
    <property type="component" value="Unassembled WGS sequence"/>
</dbReference>
<accession>A0A2I0WH61</accession>
<evidence type="ECO:0000313" key="3">
    <source>
        <dbReference type="Proteomes" id="UP000233837"/>
    </source>
</evidence>
<reference evidence="2 3" key="1">
    <citation type="journal article" date="2016" name="Sci. Rep.">
        <title>The Dendrobium catenatum Lindl. genome sequence provides insights into polysaccharide synthase, floral development and adaptive evolution.</title>
        <authorList>
            <person name="Zhang G.Q."/>
            <person name="Xu Q."/>
            <person name="Bian C."/>
            <person name="Tsai W.C."/>
            <person name="Yeh C.M."/>
            <person name="Liu K.W."/>
            <person name="Yoshida K."/>
            <person name="Zhang L.S."/>
            <person name="Chang S.B."/>
            <person name="Chen F."/>
            <person name="Shi Y."/>
            <person name="Su Y.Y."/>
            <person name="Zhang Y.Q."/>
            <person name="Chen L.J."/>
            <person name="Yin Y."/>
            <person name="Lin M."/>
            <person name="Huang H."/>
            <person name="Deng H."/>
            <person name="Wang Z.W."/>
            <person name="Zhu S.L."/>
            <person name="Zhao X."/>
            <person name="Deng C."/>
            <person name="Niu S.C."/>
            <person name="Huang J."/>
            <person name="Wang M."/>
            <person name="Liu G.H."/>
            <person name="Yang H.J."/>
            <person name="Xiao X.J."/>
            <person name="Hsiao Y.Y."/>
            <person name="Wu W.L."/>
            <person name="Chen Y.Y."/>
            <person name="Mitsuda N."/>
            <person name="Ohme-Takagi M."/>
            <person name="Luo Y.B."/>
            <person name="Van de Peer Y."/>
            <person name="Liu Z.J."/>
        </authorList>
    </citation>
    <scope>NUCLEOTIDE SEQUENCE [LARGE SCALE GENOMIC DNA]</scope>
    <source>
        <tissue evidence="2">The whole plant</tissue>
    </source>
</reference>
<name>A0A2I0WH61_9ASPA</name>
<sequence length="60" mass="6942">MVEPAGAQSFRRRSRKQSHPRSTFYNPIKELLLEEEEEDRHLSLPNAANKPASPKKTRPN</sequence>
<keyword evidence="3" id="KW-1185">Reference proteome</keyword>
<gene>
    <name evidence="2" type="ORF">MA16_Dca023254</name>
</gene>
<evidence type="ECO:0000256" key="1">
    <source>
        <dbReference type="SAM" id="MobiDB-lite"/>
    </source>
</evidence>
<dbReference type="EMBL" id="KZ502660">
    <property type="protein sequence ID" value="PKU74995.1"/>
    <property type="molecule type" value="Genomic_DNA"/>
</dbReference>
<evidence type="ECO:0000313" key="2">
    <source>
        <dbReference type="EMBL" id="PKU74995.1"/>
    </source>
</evidence>